<dbReference type="PANTHER" id="PTHR11102">
    <property type="entry name" value="SEL-1-LIKE PROTEIN"/>
    <property type="match status" value="1"/>
</dbReference>
<dbReference type="Proteomes" id="UP000006062">
    <property type="component" value="Chromosome"/>
</dbReference>
<accession>I3Y6G5</accession>
<dbReference type="EMBL" id="CP003154">
    <property type="protein sequence ID" value="AFL72583.1"/>
    <property type="molecule type" value="Genomic_DNA"/>
</dbReference>
<organism evidence="3 4">
    <name type="scientific">Thiocystis violascens (strain ATCC 17096 / DSM 198 / 6111)</name>
    <name type="common">Chromatium violascens</name>
    <dbReference type="NCBI Taxonomy" id="765911"/>
    <lineage>
        <taxon>Bacteria</taxon>
        <taxon>Pseudomonadati</taxon>
        <taxon>Pseudomonadota</taxon>
        <taxon>Gammaproteobacteria</taxon>
        <taxon>Chromatiales</taxon>
        <taxon>Chromatiaceae</taxon>
        <taxon>Thiocystis</taxon>
    </lineage>
</organism>
<dbReference type="InterPro" id="IPR050767">
    <property type="entry name" value="Sel1_AlgK"/>
</dbReference>
<proteinExistence type="predicted"/>
<keyword evidence="2" id="KW-1133">Transmembrane helix</keyword>
<feature type="transmembrane region" description="Helical" evidence="2">
    <location>
        <begin position="48"/>
        <end position="69"/>
    </location>
</feature>
<dbReference type="AlphaFoldDB" id="I3Y6G5"/>
<keyword evidence="4" id="KW-1185">Reference proteome</keyword>
<evidence type="ECO:0000313" key="4">
    <source>
        <dbReference type="Proteomes" id="UP000006062"/>
    </source>
</evidence>
<dbReference type="Pfam" id="PF08238">
    <property type="entry name" value="Sel1"/>
    <property type="match status" value="3"/>
</dbReference>
<dbReference type="InterPro" id="IPR011990">
    <property type="entry name" value="TPR-like_helical_dom_sf"/>
</dbReference>
<keyword evidence="2" id="KW-0812">Transmembrane</keyword>
<gene>
    <name evidence="3" type="ordered locus">Thivi_0523</name>
</gene>
<dbReference type="SUPFAM" id="SSF81901">
    <property type="entry name" value="HCP-like"/>
    <property type="match status" value="1"/>
</dbReference>
<feature type="region of interest" description="Disordered" evidence="1">
    <location>
        <begin position="76"/>
        <end position="117"/>
    </location>
</feature>
<evidence type="ECO:0000256" key="1">
    <source>
        <dbReference type="SAM" id="MobiDB-lite"/>
    </source>
</evidence>
<name>I3Y6G5_THIV6</name>
<sequence length="276" mass="31028">MEKCPKCGSLKTRKSSYQPRSEHRRWFSSWFRCRDCGMRFLSTDQLLIQFWSMGSLAFLAIAGALVWALQSQPGAPLSAQPVGDSPPDQTTSAFAPVETSPRAADLDPATRQAAENRDPDAQYRLGLAILERHWDRGKPVALDEATHWIRQAAEQNHARAQFLLGKLYQKGRGVIQDDQEAAIWFRRAAEQGDSLAMSHLGKLMKAGRGFEKNLVEAYTWLNLASARGDQSSESDRDRLRHRLSPEQLAEAQNRSRALDQSLPRLSGNTHDPFLDD</sequence>
<dbReference type="SMART" id="SM00671">
    <property type="entry name" value="SEL1"/>
    <property type="match status" value="3"/>
</dbReference>
<evidence type="ECO:0000256" key="2">
    <source>
        <dbReference type="SAM" id="Phobius"/>
    </source>
</evidence>
<dbReference type="HOGENOM" id="CLU_087901_0_0_6"/>
<feature type="region of interest" description="Disordered" evidence="1">
    <location>
        <begin position="230"/>
        <end position="276"/>
    </location>
</feature>
<dbReference type="Gene3D" id="1.25.40.10">
    <property type="entry name" value="Tetratricopeptide repeat domain"/>
    <property type="match status" value="1"/>
</dbReference>
<keyword evidence="2" id="KW-0472">Membrane</keyword>
<dbReference type="KEGG" id="tvi:Thivi_0523"/>
<protein>
    <submittedName>
        <fullName evidence="3">Sel1 repeat protein</fullName>
    </submittedName>
</protein>
<dbReference type="PANTHER" id="PTHR11102:SF160">
    <property type="entry name" value="ERAD-ASSOCIATED E3 UBIQUITIN-PROTEIN LIGASE COMPONENT HRD3"/>
    <property type="match status" value="1"/>
</dbReference>
<evidence type="ECO:0000313" key="3">
    <source>
        <dbReference type="EMBL" id="AFL72583.1"/>
    </source>
</evidence>
<reference evidence="3 4" key="1">
    <citation type="submission" date="2012-06" db="EMBL/GenBank/DDBJ databases">
        <title>Complete sequence of Thiocystis violascens DSM 198.</title>
        <authorList>
            <consortium name="US DOE Joint Genome Institute"/>
            <person name="Lucas S."/>
            <person name="Han J."/>
            <person name="Lapidus A."/>
            <person name="Cheng J.-F."/>
            <person name="Goodwin L."/>
            <person name="Pitluck S."/>
            <person name="Peters L."/>
            <person name="Ovchinnikova G."/>
            <person name="Teshima H."/>
            <person name="Detter J.C."/>
            <person name="Han C."/>
            <person name="Tapia R."/>
            <person name="Land M."/>
            <person name="Hauser L."/>
            <person name="Kyrpides N."/>
            <person name="Ivanova N."/>
            <person name="Pagani I."/>
            <person name="Vogl K."/>
            <person name="Liu Z."/>
            <person name="Frigaard N.-U."/>
            <person name="Bryant D."/>
            <person name="Woyke T."/>
        </authorList>
    </citation>
    <scope>NUCLEOTIDE SEQUENCE [LARGE SCALE GENOMIC DNA]</scope>
    <source>
        <strain evidence="4">ATCC 17096 / DSM 198 / 6111</strain>
    </source>
</reference>
<dbReference type="eggNOG" id="COG0790">
    <property type="taxonomic scope" value="Bacteria"/>
</dbReference>
<dbReference type="STRING" id="765911.Thivi_0523"/>
<dbReference type="InterPro" id="IPR006597">
    <property type="entry name" value="Sel1-like"/>
</dbReference>